<evidence type="ECO:0000256" key="3">
    <source>
        <dbReference type="ARBA" id="ARBA00022692"/>
    </source>
</evidence>
<gene>
    <name evidence="8" type="ORF">LTR78_003786</name>
</gene>
<evidence type="ECO:0000256" key="6">
    <source>
        <dbReference type="SAM" id="MobiDB-lite"/>
    </source>
</evidence>
<dbReference type="Proteomes" id="UP001274830">
    <property type="component" value="Unassembled WGS sequence"/>
</dbReference>
<comment type="caution">
    <text evidence="8">The sequence shown here is derived from an EMBL/GenBank/DDBJ whole genome shotgun (WGS) entry which is preliminary data.</text>
</comment>
<feature type="transmembrane region" description="Helical" evidence="7">
    <location>
        <begin position="100"/>
        <end position="119"/>
    </location>
</feature>
<dbReference type="SUPFAM" id="SSF103473">
    <property type="entry name" value="MFS general substrate transporter"/>
    <property type="match status" value="1"/>
</dbReference>
<dbReference type="GO" id="GO:0005886">
    <property type="term" value="C:plasma membrane"/>
    <property type="evidence" value="ECO:0007669"/>
    <property type="project" value="TreeGrafter"/>
</dbReference>
<reference evidence="8" key="1">
    <citation type="submission" date="2023-07" db="EMBL/GenBank/DDBJ databases">
        <title>Black Yeasts Isolated from many extreme environments.</title>
        <authorList>
            <person name="Coleine C."/>
            <person name="Stajich J.E."/>
            <person name="Selbmann L."/>
        </authorList>
    </citation>
    <scope>NUCLEOTIDE SEQUENCE</scope>
    <source>
        <strain evidence="8">CCFEE 5485</strain>
    </source>
</reference>
<keyword evidence="4 7" id="KW-1133">Transmembrane helix</keyword>
<keyword evidence="2" id="KW-0813">Transport</keyword>
<comment type="subcellular location">
    <subcellularLocation>
        <location evidence="1">Membrane</location>
        <topology evidence="1">Multi-pass membrane protein</topology>
    </subcellularLocation>
</comment>
<feature type="transmembrane region" description="Helical" evidence="7">
    <location>
        <begin position="413"/>
        <end position="433"/>
    </location>
</feature>
<feature type="transmembrane region" description="Helical" evidence="7">
    <location>
        <begin position="388"/>
        <end position="406"/>
    </location>
</feature>
<evidence type="ECO:0000256" key="7">
    <source>
        <dbReference type="SAM" id="Phobius"/>
    </source>
</evidence>
<keyword evidence="9" id="KW-1185">Reference proteome</keyword>
<dbReference type="PANTHER" id="PTHR19432">
    <property type="entry name" value="SUGAR TRANSPORTER"/>
    <property type="match status" value="1"/>
</dbReference>
<dbReference type="EMBL" id="JAUTXT010000010">
    <property type="protein sequence ID" value="KAK3676510.1"/>
    <property type="molecule type" value="Genomic_DNA"/>
</dbReference>
<feature type="transmembrane region" description="Helical" evidence="7">
    <location>
        <begin position="338"/>
        <end position="358"/>
    </location>
</feature>
<feature type="transmembrane region" description="Helical" evidence="7">
    <location>
        <begin position="68"/>
        <end position="88"/>
    </location>
</feature>
<feature type="transmembrane region" description="Helical" evidence="7">
    <location>
        <begin position="559"/>
        <end position="579"/>
    </location>
</feature>
<organism evidence="8 9">
    <name type="scientific">Recurvomyces mirabilis</name>
    <dbReference type="NCBI Taxonomy" id="574656"/>
    <lineage>
        <taxon>Eukaryota</taxon>
        <taxon>Fungi</taxon>
        <taxon>Dikarya</taxon>
        <taxon>Ascomycota</taxon>
        <taxon>Pezizomycotina</taxon>
        <taxon>Dothideomycetes</taxon>
        <taxon>Dothideomycetidae</taxon>
        <taxon>Mycosphaerellales</taxon>
        <taxon>Teratosphaeriaceae</taxon>
        <taxon>Recurvomyces</taxon>
    </lineage>
</organism>
<evidence type="ECO:0000256" key="2">
    <source>
        <dbReference type="ARBA" id="ARBA00022448"/>
    </source>
</evidence>
<dbReference type="GO" id="GO:0008506">
    <property type="term" value="F:sucrose:proton symporter activity"/>
    <property type="evidence" value="ECO:0007669"/>
    <property type="project" value="TreeGrafter"/>
</dbReference>
<dbReference type="InterPro" id="IPR036259">
    <property type="entry name" value="MFS_trans_sf"/>
</dbReference>
<proteinExistence type="predicted"/>
<evidence type="ECO:0000313" key="9">
    <source>
        <dbReference type="Proteomes" id="UP001274830"/>
    </source>
</evidence>
<dbReference type="Gene3D" id="1.20.1250.20">
    <property type="entry name" value="MFS general substrate transporter like domains"/>
    <property type="match status" value="1"/>
</dbReference>
<dbReference type="Pfam" id="PF13347">
    <property type="entry name" value="MFS_2"/>
    <property type="match status" value="1"/>
</dbReference>
<evidence type="ECO:0000313" key="8">
    <source>
        <dbReference type="EMBL" id="KAK3676510.1"/>
    </source>
</evidence>
<keyword evidence="3 7" id="KW-0812">Transmembrane</keyword>
<name>A0AAE0WRK8_9PEZI</name>
<evidence type="ECO:0000256" key="1">
    <source>
        <dbReference type="ARBA" id="ARBA00004141"/>
    </source>
</evidence>
<feature type="transmembrane region" description="Helical" evidence="7">
    <location>
        <begin position="295"/>
        <end position="317"/>
    </location>
</feature>
<protein>
    <submittedName>
        <fullName evidence="8">Uncharacterized protein</fullName>
    </submittedName>
</protein>
<sequence>MTLPMPSTTTPNHASWVGLPRIKGSSESLQMALLTTSMIGLDFCWGTEMTYATPYLLSLGLSKSRLSLVWIAGPLSGLVMQPVIGMVSDKSTLRWGRRRPFMVVGTVMVVVCLLVLGWTQEVVGLFGLERESRRKAAIAVAVVDIYVLDFVINIAQSTCRALVVDALPIEKQQLGSAWVSRMSGVGKLLMYGLGALDLKALTGNFLGDSQFKKVCLIAAIAMAVAQGTTCWAVSERVYVANTYVSQLWRKVDHELTEDHSKGGGNSESMLQIVRQIFTTTLHAPERINAICMVQFWAWIGWFPFLFYGSTWVGEIYLRHEAPNATGDALTNVGRIGSTAFIVFAIICFAASIVLPWLVQSPDEDNGYTPRPPENLHTVLSTLKKSKPTLLTAWMLANLIFAASMIFAPFVRSVGFATVVIALCGIPYAVGNWAPGTFLGVEVNKMSSTLPLANSMNGGTYRRLSNDSIEMNTPPSPHSSQRSSPRTLHLRHASNASIVDNTSTGELSGIYLGILNIYTTLPQFVGTAISWVVFSILEPGKSPELATEAPVEEHHGTDGVSGIAVCLFIGAISALVAAWATRWLKLAG</sequence>
<evidence type="ECO:0000256" key="4">
    <source>
        <dbReference type="ARBA" id="ARBA00022989"/>
    </source>
</evidence>
<accession>A0AAE0WRK8</accession>
<feature type="region of interest" description="Disordered" evidence="6">
    <location>
        <begin position="462"/>
        <end position="485"/>
    </location>
</feature>
<evidence type="ECO:0000256" key="5">
    <source>
        <dbReference type="ARBA" id="ARBA00023136"/>
    </source>
</evidence>
<dbReference type="PANTHER" id="PTHR19432:SF76">
    <property type="entry name" value="TRANSPORTER, PUTATIVE (EUROFUNG)-RELATED"/>
    <property type="match status" value="1"/>
</dbReference>
<dbReference type="AlphaFoldDB" id="A0AAE0WRK8"/>
<keyword evidence="5 7" id="KW-0472">Membrane</keyword>